<gene>
    <name evidence="2" type="ORF">G7Y89_g12611</name>
</gene>
<dbReference type="SUPFAM" id="SSF81901">
    <property type="entry name" value="HCP-like"/>
    <property type="match status" value="1"/>
</dbReference>
<proteinExistence type="predicted"/>
<protein>
    <recommendedName>
        <fullName evidence="4">HCP-like protein</fullName>
    </recommendedName>
</protein>
<dbReference type="AlphaFoldDB" id="A0A8H4R9R4"/>
<organism evidence="2 3">
    <name type="scientific">Cudoniella acicularis</name>
    <dbReference type="NCBI Taxonomy" id="354080"/>
    <lineage>
        <taxon>Eukaryota</taxon>
        <taxon>Fungi</taxon>
        <taxon>Dikarya</taxon>
        <taxon>Ascomycota</taxon>
        <taxon>Pezizomycotina</taxon>
        <taxon>Leotiomycetes</taxon>
        <taxon>Helotiales</taxon>
        <taxon>Tricladiaceae</taxon>
        <taxon>Cudoniella</taxon>
    </lineage>
</organism>
<feature type="compositionally biased region" description="Low complexity" evidence="1">
    <location>
        <begin position="48"/>
        <end position="62"/>
    </location>
</feature>
<dbReference type="Gene3D" id="1.25.40.10">
    <property type="entry name" value="Tetratricopeptide repeat domain"/>
    <property type="match status" value="1"/>
</dbReference>
<evidence type="ECO:0000313" key="3">
    <source>
        <dbReference type="Proteomes" id="UP000566819"/>
    </source>
</evidence>
<keyword evidence="3" id="KW-1185">Reference proteome</keyword>
<dbReference type="InterPro" id="IPR052945">
    <property type="entry name" value="Mitotic_Regulator"/>
</dbReference>
<evidence type="ECO:0000313" key="2">
    <source>
        <dbReference type="EMBL" id="KAF4625553.1"/>
    </source>
</evidence>
<accession>A0A8H4R9R4</accession>
<dbReference type="Pfam" id="PF08238">
    <property type="entry name" value="Sel1"/>
    <property type="match status" value="3"/>
</dbReference>
<feature type="compositionally biased region" description="Basic and acidic residues" evidence="1">
    <location>
        <begin position="1"/>
        <end position="14"/>
    </location>
</feature>
<comment type="caution">
    <text evidence="2">The sequence shown here is derived from an EMBL/GenBank/DDBJ whole genome shotgun (WGS) entry which is preliminary data.</text>
</comment>
<dbReference type="InterPro" id="IPR011990">
    <property type="entry name" value="TPR-like_helical_dom_sf"/>
</dbReference>
<dbReference type="GO" id="GO:0032153">
    <property type="term" value="C:cell division site"/>
    <property type="evidence" value="ECO:0007669"/>
    <property type="project" value="TreeGrafter"/>
</dbReference>
<dbReference type="InterPro" id="IPR006597">
    <property type="entry name" value="Sel1-like"/>
</dbReference>
<dbReference type="Proteomes" id="UP000566819">
    <property type="component" value="Unassembled WGS sequence"/>
</dbReference>
<evidence type="ECO:0008006" key="4">
    <source>
        <dbReference type="Google" id="ProtNLM"/>
    </source>
</evidence>
<feature type="compositionally biased region" description="Polar residues" evidence="1">
    <location>
        <begin position="27"/>
        <end position="46"/>
    </location>
</feature>
<dbReference type="SMART" id="SM00671">
    <property type="entry name" value="SEL1"/>
    <property type="match status" value="3"/>
</dbReference>
<feature type="compositionally biased region" description="Low complexity" evidence="1">
    <location>
        <begin position="81"/>
        <end position="95"/>
    </location>
</feature>
<name>A0A8H4R9R4_9HELO</name>
<evidence type="ECO:0000256" key="1">
    <source>
        <dbReference type="SAM" id="MobiDB-lite"/>
    </source>
</evidence>
<dbReference type="GO" id="GO:0010972">
    <property type="term" value="P:negative regulation of G2/M transition of mitotic cell cycle"/>
    <property type="evidence" value="ECO:0007669"/>
    <property type="project" value="TreeGrafter"/>
</dbReference>
<dbReference type="OrthoDB" id="2148946at2759"/>
<dbReference type="PANTHER" id="PTHR43628:SF1">
    <property type="entry name" value="CHITIN SYNTHASE REGULATORY FACTOR 2-RELATED"/>
    <property type="match status" value="1"/>
</dbReference>
<dbReference type="EMBL" id="JAAMPI010001348">
    <property type="protein sequence ID" value="KAF4625553.1"/>
    <property type="molecule type" value="Genomic_DNA"/>
</dbReference>
<reference evidence="2 3" key="1">
    <citation type="submission" date="2020-03" db="EMBL/GenBank/DDBJ databases">
        <title>Draft Genome Sequence of Cudoniella acicularis.</title>
        <authorList>
            <person name="Buettner E."/>
            <person name="Kellner H."/>
        </authorList>
    </citation>
    <scope>NUCLEOTIDE SEQUENCE [LARGE SCALE GENOMIC DNA]</scope>
    <source>
        <strain evidence="2 3">DSM 108380</strain>
    </source>
</reference>
<sequence length="358" mass="38962">MPFKDILRKKDKLAQQHGKAPEAAQEPTLQSPEFTFMRSDTNTQELISPPSFSSAESSQLPPTADGHHESRTSKLFGRNRSSSAVSTQSNISNSSDKSKSKSPKRLSQRLHFRKSDVVQRVFQVTCLRLMWGKMEMVGPATPTGPKTNVAAFQDMNLGGGPISTKDTDDNIQEAIRLHEEGKLEASTAMFGRLADPNGENNALSQVLYGLALRHGWGCTPNPAEAVKYLSAAASNAALIEDLALKAGMKKGGAAKGELVLAIFELANCFRHGWGVLVDKLAAKQYYETAANLGDTDAMNEVGWCYLEGFGCKKDKWAAAKYYRLAEKNGSKTLGNSCCARPMCMRGGLDGRLVQRVPE</sequence>
<feature type="region of interest" description="Disordered" evidence="1">
    <location>
        <begin position="1"/>
        <end position="108"/>
    </location>
</feature>
<dbReference type="PANTHER" id="PTHR43628">
    <property type="entry name" value="ACTIVATOR OF C KINASE PROTEIN 1-RELATED"/>
    <property type="match status" value="1"/>
</dbReference>